<dbReference type="InterPro" id="IPR000868">
    <property type="entry name" value="Isochorismatase-like_dom"/>
</dbReference>
<evidence type="ECO:0000313" key="9">
    <source>
        <dbReference type="EMBL" id="MFC6145838.1"/>
    </source>
</evidence>
<dbReference type="Proteomes" id="UP001596244">
    <property type="component" value="Unassembled WGS sequence"/>
</dbReference>
<evidence type="ECO:0000313" key="10">
    <source>
        <dbReference type="Proteomes" id="UP001596244"/>
    </source>
</evidence>
<organism evidence="9 10">
    <name type="scientific">Corynebacterium nasicanis</name>
    <dbReference type="NCBI Taxonomy" id="1448267"/>
    <lineage>
        <taxon>Bacteria</taxon>
        <taxon>Bacillati</taxon>
        <taxon>Actinomycetota</taxon>
        <taxon>Actinomycetes</taxon>
        <taxon>Mycobacteriales</taxon>
        <taxon>Corynebacteriaceae</taxon>
        <taxon>Corynebacterium</taxon>
    </lineage>
</organism>
<keyword evidence="2" id="KW-0662">Pyridine nucleotide biosynthesis</keyword>
<evidence type="ECO:0000256" key="5">
    <source>
        <dbReference type="ARBA" id="ARBA00037900"/>
    </source>
</evidence>
<evidence type="ECO:0000256" key="2">
    <source>
        <dbReference type="ARBA" id="ARBA00022642"/>
    </source>
</evidence>
<evidence type="ECO:0000256" key="7">
    <source>
        <dbReference type="ARBA" id="ARBA00043224"/>
    </source>
</evidence>
<evidence type="ECO:0000256" key="3">
    <source>
        <dbReference type="ARBA" id="ARBA00022723"/>
    </source>
</evidence>
<dbReference type="PANTHER" id="PTHR11080:SF2">
    <property type="entry name" value="LD05707P"/>
    <property type="match status" value="1"/>
</dbReference>
<evidence type="ECO:0000259" key="8">
    <source>
        <dbReference type="Pfam" id="PF00857"/>
    </source>
</evidence>
<dbReference type="Gene3D" id="3.40.50.850">
    <property type="entry name" value="Isochorismatase-like"/>
    <property type="match status" value="1"/>
</dbReference>
<comment type="similarity">
    <text evidence="1">Belongs to the isochorismatase family.</text>
</comment>
<dbReference type="PANTHER" id="PTHR11080">
    <property type="entry name" value="PYRAZINAMIDASE/NICOTINAMIDASE"/>
    <property type="match status" value="1"/>
</dbReference>
<feature type="domain" description="Isochorismatase-like" evidence="8">
    <location>
        <begin position="3"/>
        <end position="183"/>
    </location>
</feature>
<keyword evidence="3" id="KW-0479">Metal-binding</keyword>
<evidence type="ECO:0000256" key="6">
    <source>
        <dbReference type="ARBA" id="ARBA00039017"/>
    </source>
</evidence>
<name>A0ABW1Q9R1_9CORY</name>
<keyword evidence="4" id="KW-0378">Hydrolase</keyword>
<dbReference type="EMBL" id="JBHSQE010000001">
    <property type="protein sequence ID" value="MFC6145838.1"/>
    <property type="molecule type" value="Genomic_DNA"/>
</dbReference>
<sequence>MKTALLIVDVQNDFCPGGSLATQRGAEVAQLIGAHQDTQSARYAHTVATQDWHIDPGTHFSAEPDYLDTWPVHCVAASEGAALHPGVRAPLIEAFFRKGEYSAAYSGFEGAADGVGLAEWLRERGVDKLDVVGIATDHCVRATVLDALEEGFEVRVLTDLCAPVDEARGEAALQELVAAGAQLS</sequence>
<comment type="pathway">
    <text evidence="5">Cofactor biosynthesis; nicotinate biosynthesis; nicotinate from nicotinamide: step 1/1.</text>
</comment>
<dbReference type="Pfam" id="PF00857">
    <property type="entry name" value="Isochorismatase"/>
    <property type="match status" value="1"/>
</dbReference>
<comment type="caution">
    <text evidence="9">The sequence shown here is derived from an EMBL/GenBank/DDBJ whole genome shotgun (WGS) entry which is preliminary data.</text>
</comment>
<gene>
    <name evidence="9" type="ORF">ACFPUZ_03305</name>
</gene>
<proteinExistence type="inferred from homology"/>
<reference evidence="10" key="1">
    <citation type="journal article" date="2019" name="Int. J. Syst. Evol. Microbiol.">
        <title>The Global Catalogue of Microorganisms (GCM) 10K type strain sequencing project: providing services to taxonomists for standard genome sequencing and annotation.</title>
        <authorList>
            <consortium name="The Broad Institute Genomics Platform"/>
            <consortium name="The Broad Institute Genome Sequencing Center for Infectious Disease"/>
            <person name="Wu L."/>
            <person name="Ma J."/>
        </authorList>
    </citation>
    <scope>NUCLEOTIDE SEQUENCE [LARGE SCALE GENOMIC DNA]</scope>
    <source>
        <strain evidence="10">CCUG 51943</strain>
    </source>
</reference>
<dbReference type="CDD" id="cd01011">
    <property type="entry name" value="nicotinamidase"/>
    <property type="match status" value="1"/>
</dbReference>
<protein>
    <recommendedName>
        <fullName evidence="6">nicotinamidase</fullName>
        <ecNumber evidence="6">3.5.1.19</ecNumber>
    </recommendedName>
    <alternativeName>
        <fullName evidence="7">Nicotinamide deamidase</fullName>
    </alternativeName>
</protein>
<dbReference type="EC" id="3.5.1.19" evidence="6"/>
<evidence type="ECO:0000256" key="4">
    <source>
        <dbReference type="ARBA" id="ARBA00022801"/>
    </source>
</evidence>
<evidence type="ECO:0000256" key="1">
    <source>
        <dbReference type="ARBA" id="ARBA00006336"/>
    </source>
</evidence>
<accession>A0ABW1Q9R1</accession>
<keyword evidence="10" id="KW-1185">Reference proteome</keyword>
<dbReference type="RefSeq" id="WP_376999839.1">
    <property type="nucleotide sequence ID" value="NZ_JBHSQE010000001.1"/>
</dbReference>
<dbReference type="InterPro" id="IPR036380">
    <property type="entry name" value="Isochorismatase-like_sf"/>
</dbReference>
<dbReference type="SUPFAM" id="SSF52499">
    <property type="entry name" value="Isochorismatase-like hydrolases"/>
    <property type="match status" value="1"/>
</dbReference>
<dbReference type="InterPro" id="IPR052347">
    <property type="entry name" value="Isochorismatase_Nicotinamidase"/>
</dbReference>